<dbReference type="HOGENOM" id="CLU_082473_0_0_1"/>
<dbReference type="AlphaFoldDB" id="A0A0C3BDW8"/>
<keyword evidence="2" id="KW-1185">Reference proteome</keyword>
<reference evidence="1 2" key="1">
    <citation type="submission" date="2014-04" db="EMBL/GenBank/DDBJ databases">
        <authorList>
            <consortium name="DOE Joint Genome Institute"/>
            <person name="Kuo A."/>
            <person name="Tarkka M."/>
            <person name="Buscot F."/>
            <person name="Kohler A."/>
            <person name="Nagy L.G."/>
            <person name="Floudas D."/>
            <person name="Copeland A."/>
            <person name="Barry K.W."/>
            <person name="Cichocki N."/>
            <person name="Veneault-Fourrey C."/>
            <person name="LaButti K."/>
            <person name="Lindquist E.A."/>
            <person name="Lipzen A."/>
            <person name="Lundell T."/>
            <person name="Morin E."/>
            <person name="Murat C."/>
            <person name="Sun H."/>
            <person name="Tunlid A."/>
            <person name="Henrissat B."/>
            <person name="Grigoriev I.V."/>
            <person name="Hibbett D.S."/>
            <person name="Martin F."/>
            <person name="Nordberg H.P."/>
            <person name="Cantor M.N."/>
            <person name="Hua S.X."/>
        </authorList>
    </citation>
    <scope>NUCLEOTIDE SEQUENCE [LARGE SCALE GENOMIC DNA]</scope>
    <source>
        <strain evidence="1 2">F 1598</strain>
    </source>
</reference>
<dbReference type="EMBL" id="KN833046">
    <property type="protein sequence ID" value="KIM75502.1"/>
    <property type="molecule type" value="Genomic_DNA"/>
</dbReference>
<accession>A0A0C3BDW8</accession>
<name>A0A0C3BDW8_PILCF</name>
<dbReference type="Proteomes" id="UP000054166">
    <property type="component" value="Unassembled WGS sequence"/>
</dbReference>
<dbReference type="OrthoDB" id="5422293at2759"/>
<evidence type="ECO:0000313" key="2">
    <source>
        <dbReference type="Proteomes" id="UP000054166"/>
    </source>
</evidence>
<reference evidence="2" key="2">
    <citation type="submission" date="2015-01" db="EMBL/GenBank/DDBJ databases">
        <title>Evolutionary Origins and Diversification of the Mycorrhizal Mutualists.</title>
        <authorList>
            <consortium name="DOE Joint Genome Institute"/>
            <consortium name="Mycorrhizal Genomics Consortium"/>
            <person name="Kohler A."/>
            <person name="Kuo A."/>
            <person name="Nagy L.G."/>
            <person name="Floudas D."/>
            <person name="Copeland A."/>
            <person name="Barry K.W."/>
            <person name="Cichocki N."/>
            <person name="Veneault-Fourrey C."/>
            <person name="LaButti K."/>
            <person name="Lindquist E.A."/>
            <person name="Lipzen A."/>
            <person name="Lundell T."/>
            <person name="Morin E."/>
            <person name="Murat C."/>
            <person name="Riley R."/>
            <person name="Ohm R."/>
            <person name="Sun H."/>
            <person name="Tunlid A."/>
            <person name="Henrissat B."/>
            <person name="Grigoriev I.V."/>
            <person name="Hibbett D.S."/>
            <person name="Martin F."/>
        </authorList>
    </citation>
    <scope>NUCLEOTIDE SEQUENCE [LARGE SCALE GENOMIC DNA]</scope>
    <source>
        <strain evidence="2">F 1598</strain>
    </source>
</reference>
<protein>
    <submittedName>
        <fullName evidence="1">Uncharacterized protein</fullName>
    </submittedName>
</protein>
<gene>
    <name evidence="1" type="ORF">PILCRDRAFT_13577</name>
</gene>
<dbReference type="InParanoid" id="A0A0C3BDW8"/>
<proteinExistence type="predicted"/>
<sequence length="175" mass="19975">MSGIYLRIRGAWKTLRFNPRPPFPPPVADLLADPSSVGRRHPRRNHPCFPRNHLPDSPLASLYRLYEFYVLVHAIPDPLRYAILAGLTEVLCLSFNRLIRRGLPRYAPPIIGNFEVLAAQPRMIETRPEWALNMASLTEKVFVPNNESQIVAEDEASAIFSKLGVYIEQPHCFFV</sequence>
<organism evidence="1 2">
    <name type="scientific">Piloderma croceum (strain F 1598)</name>
    <dbReference type="NCBI Taxonomy" id="765440"/>
    <lineage>
        <taxon>Eukaryota</taxon>
        <taxon>Fungi</taxon>
        <taxon>Dikarya</taxon>
        <taxon>Basidiomycota</taxon>
        <taxon>Agaricomycotina</taxon>
        <taxon>Agaricomycetes</taxon>
        <taxon>Agaricomycetidae</taxon>
        <taxon>Atheliales</taxon>
        <taxon>Atheliaceae</taxon>
        <taxon>Piloderma</taxon>
    </lineage>
</organism>
<evidence type="ECO:0000313" key="1">
    <source>
        <dbReference type="EMBL" id="KIM75502.1"/>
    </source>
</evidence>